<dbReference type="Pfam" id="PF05548">
    <property type="entry name" value="Peptidase_M11"/>
    <property type="match status" value="1"/>
</dbReference>
<dbReference type="GO" id="GO:0008237">
    <property type="term" value="F:metallopeptidase activity"/>
    <property type="evidence" value="ECO:0007669"/>
    <property type="project" value="InterPro"/>
</dbReference>
<evidence type="ECO:0000313" key="3">
    <source>
        <dbReference type="EMBL" id="CAE0774280.1"/>
    </source>
</evidence>
<dbReference type="AlphaFoldDB" id="A0A7S4BRA1"/>
<organism evidence="3">
    <name type="scientific">Chrysotila carterae</name>
    <name type="common">Marine alga</name>
    <name type="synonym">Syracosphaera carterae</name>
    <dbReference type="NCBI Taxonomy" id="13221"/>
    <lineage>
        <taxon>Eukaryota</taxon>
        <taxon>Haptista</taxon>
        <taxon>Haptophyta</taxon>
        <taxon>Prymnesiophyceae</taxon>
        <taxon>Isochrysidales</taxon>
        <taxon>Isochrysidaceae</taxon>
        <taxon>Chrysotila</taxon>
    </lineage>
</organism>
<dbReference type="EMBL" id="HBIZ01042105">
    <property type="protein sequence ID" value="CAE0774280.1"/>
    <property type="molecule type" value="Transcribed_RNA"/>
</dbReference>
<dbReference type="Gene3D" id="3.40.390.10">
    <property type="entry name" value="Collagenase (Catalytic Domain)"/>
    <property type="match status" value="1"/>
</dbReference>
<evidence type="ECO:0000256" key="1">
    <source>
        <dbReference type="SAM" id="MobiDB-lite"/>
    </source>
</evidence>
<gene>
    <name evidence="3" type="ORF">PCAR00345_LOCUS26893</name>
</gene>
<dbReference type="InterPro" id="IPR008752">
    <property type="entry name" value="Peptidase_M11"/>
</dbReference>
<dbReference type="InterPro" id="IPR024079">
    <property type="entry name" value="MetalloPept_cat_dom_sf"/>
</dbReference>
<proteinExistence type="predicted"/>
<feature type="region of interest" description="Disordered" evidence="1">
    <location>
        <begin position="541"/>
        <end position="613"/>
    </location>
</feature>
<accession>A0A7S4BRA1</accession>
<sequence>MRASANIDGLVAERLKRSCELLPLASSSVSSINTPTGTACATSSCEPYHVTRTSCITATILMCLSVTGTAAPVPLKPINAERVVPCTYTLMAQELSGEESNSTYYYGMCMTEENEILKLTHLEHLEEYETGDSLVLIVEPAKTAIGQDNEVGDQWFNVLKGFKLPVPVTTAATEPLSNGVDERGILSIRLVYRTAAGDTEGEPSYCDEACIEDSTWETHAIQGGEWLGSLSDIVSRSSLGKFKFARNLSATLTAVLDAPMPRVGCPLFGAAADADRYVEAVFGIDPRSFVHREYVLPLEFGGCKFGGAATVGCAKPFKAKPGACVSFIRDALPTTRAHEFGHNLGLRHSGDVADDVSYGDESAVMGSHRGWRSYSAAHRDQLGWLPAAIVTDVVDISVVRLMPLDSDARDVEARTSLTSNAREAIAARWACDGCYNQETAMGGKIYVSFRGGIGYDTDLPSKAKDKVVVQAWLHPKGGSLLYAKLAAGESHEVQDTNEPKVIFVCSILPKVAATVVILPAYRTDLSAQQLCDDSIRDEPSTITVSLPSLPPTPPILPSTPPPPTPPPPPSPSLPLPQPTLSPPSPPIQSTPPEPPPLIPPLPLSAPPVTGTFQTPGFMRIRFTLNFD</sequence>
<feature type="domain" description="Peptidase M11 gametolysin" evidence="2">
    <location>
        <begin position="263"/>
        <end position="471"/>
    </location>
</feature>
<dbReference type="SUPFAM" id="SSF55486">
    <property type="entry name" value="Metalloproteases ('zincins'), catalytic domain"/>
    <property type="match status" value="1"/>
</dbReference>
<protein>
    <recommendedName>
        <fullName evidence="2">Peptidase M11 gametolysin domain-containing protein</fullName>
    </recommendedName>
</protein>
<name>A0A7S4BRA1_CHRCT</name>
<reference evidence="3" key="1">
    <citation type="submission" date="2021-01" db="EMBL/GenBank/DDBJ databases">
        <authorList>
            <person name="Corre E."/>
            <person name="Pelletier E."/>
            <person name="Niang G."/>
            <person name="Scheremetjew M."/>
            <person name="Finn R."/>
            <person name="Kale V."/>
            <person name="Holt S."/>
            <person name="Cochrane G."/>
            <person name="Meng A."/>
            <person name="Brown T."/>
            <person name="Cohen L."/>
        </authorList>
    </citation>
    <scope>NUCLEOTIDE SEQUENCE</scope>
    <source>
        <strain evidence="3">CCMP645</strain>
    </source>
</reference>
<feature type="compositionally biased region" description="Pro residues" evidence="1">
    <location>
        <begin position="548"/>
        <end position="605"/>
    </location>
</feature>
<evidence type="ECO:0000259" key="2">
    <source>
        <dbReference type="Pfam" id="PF05548"/>
    </source>
</evidence>